<evidence type="ECO:0000313" key="6">
    <source>
        <dbReference type="EMBL" id="OAM90510.1"/>
    </source>
</evidence>
<evidence type="ECO:0000256" key="2">
    <source>
        <dbReference type="ARBA" id="ARBA00023002"/>
    </source>
</evidence>
<evidence type="ECO:0000259" key="5">
    <source>
        <dbReference type="Pfam" id="PF02826"/>
    </source>
</evidence>
<dbReference type="InterPro" id="IPR036291">
    <property type="entry name" value="NAD(P)-bd_dom_sf"/>
</dbReference>
<gene>
    <name evidence="6" type="ORF">AW736_07655</name>
</gene>
<evidence type="ECO:0000256" key="1">
    <source>
        <dbReference type="ARBA" id="ARBA00005854"/>
    </source>
</evidence>
<reference evidence="6 7" key="1">
    <citation type="submission" date="2016-01" db="EMBL/GenBank/DDBJ databases">
        <title>High potential of lignocellulose degradation of a new Verrucomicrobia species.</title>
        <authorList>
            <person name="Wang Y."/>
            <person name="Shi Y."/>
            <person name="Qiu Z."/>
            <person name="Liu S."/>
            <person name="Yang H."/>
        </authorList>
    </citation>
    <scope>NUCLEOTIDE SEQUENCE [LARGE SCALE GENOMIC DNA]</scope>
    <source>
        <strain evidence="6 7">TSB47</strain>
    </source>
</reference>
<name>A0A178IKU9_9BACT</name>
<comment type="caution">
    <text evidence="6">The sequence shown here is derived from an EMBL/GenBank/DDBJ whole genome shotgun (WGS) entry which is preliminary data.</text>
</comment>
<dbReference type="InterPro" id="IPR050418">
    <property type="entry name" value="D-iso_2-hydroxyacid_DH_PdxB"/>
</dbReference>
<dbReference type="STRING" id="1184151.AW736_07655"/>
<feature type="region of interest" description="Disordered" evidence="4">
    <location>
        <begin position="1"/>
        <end position="24"/>
    </location>
</feature>
<dbReference type="SUPFAM" id="SSF52283">
    <property type="entry name" value="Formate/glycerate dehydrogenase catalytic domain-like"/>
    <property type="match status" value="1"/>
</dbReference>
<organism evidence="6 7">
    <name type="scientific">Termitidicoccus mucosus</name>
    <dbReference type="NCBI Taxonomy" id="1184151"/>
    <lineage>
        <taxon>Bacteria</taxon>
        <taxon>Pseudomonadati</taxon>
        <taxon>Verrucomicrobiota</taxon>
        <taxon>Opitutia</taxon>
        <taxon>Opitutales</taxon>
        <taxon>Opitutaceae</taxon>
        <taxon>Termitidicoccus</taxon>
    </lineage>
</organism>
<dbReference type="EMBL" id="LRRQ01000056">
    <property type="protein sequence ID" value="OAM90510.1"/>
    <property type="molecule type" value="Genomic_DNA"/>
</dbReference>
<dbReference type="InterPro" id="IPR006140">
    <property type="entry name" value="D-isomer_DH_NAD-bd"/>
</dbReference>
<dbReference type="Gene3D" id="3.40.50.720">
    <property type="entry name" value="NAD(P)-binding Rossmann-like Domain"/>
    <property type="match status" value="2"/>
</dbReference>
<evidence type="ECO:0000256" key="4">
    <source>
        <dbReference type="SAM" id="MobiDB-lite"/>
    </source>
</evidence>
<evidence type="ECO:0000313" key="7">
    <source>
        <dbReference type="Proteomes" id="UP000078486"/>
    </source>
</evidence>
<keyword evidence="7" id="KW-1185">Reference proteome</keyword>
<dbReference type="CDD" id="cd12167">
    <property type="entry name" value="2-Hacid_dh_8"/>
    <property type="match status" value="1"/>
</dbReference>
<dbReference type="AlphaFoldDB" id="A0A178IKU9"/>
<proteinExistence type="inferred from homology"/>
<dbReference type="Proteomes" id="UP000078486">
    <property type="component" value="Unassembled WGS sequence"/>
</dbReference>
<dbReference type="PANTHER" id="PTHR43761">
    <property type="entry name" value="D-ISOMER SPECIFIC 2-HYDROXYACID DEHYDROGENASE FAMILY PROTEIN (AFU_ORTHOLOGUE AFUA_1G13630)"/>
    <property type="match status" value="1"/>
</dbReference>
<feature type="compositionally biased region" description="Polar residues" evidence="4">
    <location>
        <begin position="1"/>
        <end position="11"/>
    </location>
</feature>
<sequence length="363" mass="39422">MPVRPSHSNADASGGPSAPARETRTAPPAVLFALAPVDRRLFLDASLMPWDTFAGAAQWIDPTAQSPETWRETLRRIEPEVIVSGWETLPLPEQWIQDPGCRLRYVCHLAGSVRRLVPRAFLARGGLVSNWGGIAAASVAEHALLLILAALRDLGSWRDHIAALSAQGPQERLPTRPLRGRRIGLHGFGGIARALVALLRSFGVTIRAFSEGVPAGVFHEHGVERCDSLEALFGQSDVLVECEALTEKTRGSVTAALLRLLPDDAVFVNVGRGRVVAEDALAEAASSRRLRVAVDVVSNEPIQEDHPLLRAPGAIVSPHIGGPTREEYGLCGRRAWENLNRYLRGEPPEDDSLVSLELYDRST</sequence>
<dbReference type="GO" id="GO:0016491">
    <property type="term" value="F:oxidoreductase activity"/>
    <property type="evidence" value="ECO:0007669"/>
    <property type="project" value="UniProtKB-KW"/>
</dbReference>
<dbReference type="OrthoDB" id="189925at2"/>
<dbReference type="SUPFAM" id="SSF51735">
    <property type="entry name" value="NAD(P)-binding Rossmann-fold domains"/>
    <property type="match status" value="1"/>
</dbReference>
<protein>
    <recommendedName>
        <fullName evidence="5">D-isomer specific 2-hydroxyacid dehydrogenase NAD-binding domain-containing protein</fullName>
    </recommendedName>
</protein>
<dbReference type="RefSeq" id="WP_068769585.1">
    <property type="nucleotide sequence ID" value="NZ_CP109796.1"/>
</dbReference>
<dbReference type="Pfam" id="PF02826">
    <property type="entry name" value="2-Hacid_dh_C"/>
    <property type="match status" value="1"/>
</dbReference>
<dbReference type="PANTHER" id="PTHR43761:SF1">
    <property type="entry name" value="D-ISOMER SPECIFIC 2-HYDROXYACID DEHYDROGENASE CATALYTIC DOMAIN-CONTAINING PROTEIN-RELATED"/>
    <property type="match status" value="1"/>
</dbReference>
<evidence type="ECO:0000256" key="3">
    <source>
        <dbReference type="ARBA" id="ARBA00023027"/>
    </source>
</evidence>
<keyword evidence="2" id="KW-0560">Oxidoreductase</keyword>
<comment type="similarity">
    <text evidence="1">Belongs to the D-isomer specific 2-hydroxyacid dehydrogenase family.</text>
</comment>
<keyword evidence="3" id="KW-0520">NAD</keyword>
<accession>A0A178IKU9</accession>
<feature type="domain" description="D-isomer specific 2-hydroxyacid dehydrogenase NAD-binding" evidence="5">
    <location>
        <begin position="145"/>
        <end position="321"/>
    </location>
</feature>
<dbReference type="GO" id="GO:0051287">
    <property type="term" value="F:NAD binding"/>
    <property type="evidence" value="ECO:0007669"/>
    <property type="project" value="InterPro"/>
</dbReference>